<organism evidence="2 3">
    <name type="scientific">Oryza sativa subsp. japonica</name>
    <name type="common">Rice</name>
    <dbReference type="NCBI Taxonomy" id="39947"/>
    <lineage>
        <taxon>Eukaryota</taxon>
        <taxon>Viridiplantae</taxon>
        <taxon>Streptophyta</taxon>
        <taxon>Embryophyta</taxon>
        <taxon>Tracheophyta</taxon>
        <taxon>Spermatophyta</taxon>
        <taxon>Magnoliopsida</taxon>
        <taxon>Liliopsida</taxon>
        <taxon>Poales</taxon>
        <taxon>Poaceae</taxon>
        <taxon>BOP clade</taxon>
        <taxon>Oryzoideae</taxon>
        <taxon>Oryzeae</taxon>
        <taxon>Oryzinae</taxon>
        <taxon>Oryza</taxon>
        <taxon>Oryza sativa</taxon>
    </lineage>
</organism>
<protein>
    <submittedName>
        <fullName evidence="2">Uncharacterized protein</fullName>
    </submittedName>
</protein>
<feature type="region of interest" description="Disordered" evidence="1">
    <location>
        <begin position="67"/>
        <end position="98"/>
    </location>
</feature>
<reference evidence="3" key="2">
    <citation type="journal article" date="2008" name="Nucleic Acids Res.">
        <title>The rice annotation project database (RAP-DB): 2008 update.</title>
        <authorList>
            <consortium name="The rice annotation project (RAP)"/>
        </authorList>
    </citation>
    <scope>GENOME REANNOTATION</scope>
    <source>
        <strain evidence="3">cv. Nipponbare</strain>
    </source>
</reference>
<dbReference type="AlphaFoldDB" id="A0A0P0X551"/>
<evidence type="ECO:0000256" key="1">
    <source>
        <dbReference type="SAM" id="MobiDB-lite"/>
    </source>
</evidence>
<sequence>MLGAPPPPVQGIGPGFQQERPARERKKGGFTTKPPRGDVTPKGTVIANKKDDLLAVRSLPSLPNAATLALPTKQPSPTRELHYTSFDCGEGPLGPPTSTAIVPTPLRRNLRNINAPAASLSPLHDTTTYDPCH</sequence>
<dbReference type="EMBL" id="AP005462">
    <property type="protein sequence ID" value="BAC84354.1"/>
    <property type="molecule type" value="Genomic_DNA"/>
</dbReference>
<name>A0A0P0X551_ORYSJ</name>
<dbReference type="Proteomes" id="UP000000763">
    <property type="component" value="Chromosome 7"/>
</dbReference>
<evidence type="ECO:0000313" key="3">
    <source>
        <dbReference type="Proteomes" id="UP000000763"/>
    </source>
</evidence>
<reference evidence="3" key="1">
    <citation type="journal article" date="2005" name="Nature">
        <title>The map-based sequence of the rice genome.</title>
        <authorList>
            <consortium name="International rice genome sequencing project (IRGSP)"/>
            <person name="Matsumoto T."/>
            <person name="Wu J."/>
            <person name="Kanamori H."/>
            <person name="Katayose Y."/>
            <person name="Fujisawa M."/>
            <person name="Namiki N."/>
            <person name="Mizuno H."/>
            <person name="Yamamoto K."/>
            <person name="Antonio B.A."/>
            <person name="Baba T."/>
            <person name="Sakata K."/>
            <person name="Nagamura Y."/>
            <person name="Aoki H."/>
            <person name="Arikawa K."/>
            <person name="Arita K."/>
            <person name="Bito T."/>
            <person name="Chiden Y."/>
            <person name="Fujitsuka N."/>
            <person name="Fukunaka R."/>
            <person name="Hamada M."/>
            <person name="Harada C."/>
            <person name="Hayashi A."/>
            <person name="Hijishita S."/>
            <person name="Honda M."/>
            <person name="Hosokawa S."/>
            <person name="Ichikawa Y."/>
            <person name="Idonuma A."/>
            <person name="Iijima M."/>
            <person name="Ikeda M."/>
            <person name="Ikeno M."/>
            <person name="Ito K."/>
            <person name="Ito S."/>
            <person name="Ito T."/>
            <person name="Ito Y."/>
            <person name="Ito Y."/>
            <person name="Iwabuchi A."/>
            <person name="Kamiya K."/>
            <person name="Karasawa W."/>
            <person name="Kurita K."/>
            <person name="Katagiri S."/>
            <person name="Kikuta A."/>
            <person name="Kobayashi H."/>
            <person name="Kobayashi N."/>
            <person name="Machita K."/>
            <person name="Maehara T."/>
            <person name="Masukawa M."/>
            <person name="Mizubayashi T."/>
            <person name="Mukai Y."/>
            <person name="Nagasaki H."/>
            <person name="Nagata Y."/>
            <person name="Naito S."/>
            <person name="Nakashima M."/>
            <person name="Nakama Y."/>
            <person name="Nakamichi Y."/>
            <person name="Nakamura M."/>
            <person name="Meguro A."/>
            <person name="Negishi M."/>
            <person name="Ohta I."/>
            <person name="Ohta T."/>
            <person name="Okamoto M."/>
            <person name="Ono N."/>
            <person name="Saji S."/>
            <person name="Sakaguchi M."/>
            <person name="Sakai K."/>
            <person name="Shibata M."/>
            <person name="Shimokawa T."/>
            <person name="Song J."/>
            <person name="Takazaki Y."/>
            <person name="Terasawa K."/>
            <person name="Tsugane M."/>
            <person name="Tsuji K."/>
            <person name="Ueda S."/>
            <person name="Waki K."/>
            <person name="Yamagata H."/>
            <person name="Yamamoto M."/>
            <person name="Yamamoto S."/>
            <person name="Yamane H."/>
            <person name="Yoshiki S."/>
            <person name="Yoshihara R."/>
            <person name="Yukawa K."/>
            <person name="Zhong H."/>
            <person name="Yano M."/>
            <person name="Yuan Q."/>
            <person name="Ouyang S."/>
            <person name="Liu J."/>
            <person name="Jones K.M."/>
            <person name="Gansberger K."/>
            <person name="Moffat K."/>
            <person name="Hill J."/>
            <person name="Bera J."/>
            <person name="Fadrosh D."/>
            <person name="Jin S."/>
            <person name="Johri S."/>
            <person name="Kim M."/>
            <person name="Overton L."/>
            <person name="Reardon M."/>
            <person name="Tsitrin T."/>
            <person name="Vuong H."/>
            <person name="Weaver B."/>
            <person name="Ciecko A."/>
            <person name="Tallon L."/>
            <person name="Jackson J."/>
            <person name="Pai G."/>
            <person name="Aken S.V."/>
            <person name="Utterback T."/>
            <person name="Reidmuller S."/>
            <person name="Feldblyum T."/>
            <person name="Hsiao J."/>
            <person name="Zismann V."/>
            <person name="Iobst S."/>
            <person name="de Vazeille A.R."/>
            <person name="Buell C.R."/>
            <person name="Ying K."/>
            <person name="Li Y."/>
            <person name="Lu T."/>
            <person name="Huang Y."/>
            <person name="Zhao Q."/>
            <person name="Feng Q."/>
            <person name="Zhang L."/>
            <person name="Zhu J."/>
            <person name="Weng Q."/>
            <person name="Mu J."/>
            <person name="Lu Y."/>
            <person name="Fan D."/>
            <person name="Liu Y."/>
            <person name="Guan J."/>
            <person name="Zhang Y."/>
            <person name="Yu S."/>
            <person name="Liu X."/>
            <person name="Zhang Y."/>
            <person name="Hong G."/>
            <person name="Han B."/>
            <person name="Choisne N."/>
            <person name="Demange N."/>
            <person name="Orjeda G."/>
            <person name="Samain S."/>
            <person name="Cattolico L."/>
            <person name="Pelletier E."/>
            <person name="Couloux A."/>
            <person name="Segurens B."/>
            <person name="Wincker P."/>
            <person name="D'Hont A."/>
            <person name="Scarpelli C."/>
            <person name="Weissenbach J."/>
            <person name="Salanoubat M."/>
            <person name="Quetier F."/>
            <person name="Yu Y."/>
            <person name="Kim H.R."/>
            <person name="Rambo T."/>
            <person name="Currie J."/>
            <person name="Collura K."/>
            <person name="Luo M."/>
            <person name="Yang T."/>
            <person name="Ammiraju J.S.S."/>
            <person name="Engler F."/>
            <person name="Soderlund C."/>
            <person name="Wing R.A."/>
            <person name="Palmer L.E."/>
            <person name="de la Bastide M."/>
            <person name="Spiegel L."/>
            <person name="Nascimento L."/>
            <person name="Zutavern T."/>
            <person name="O'Shaughnessy A."/>
            <person name="Dike S."/>
            <person name="Dedhia N."/>
            <person name="Preston R."/>
            <person name="Balija V."/>
            <person name="McCombie W.R."/>
            <person name="Chow T."/>
            <person name="Chen H."/>
            <person name="Chung M."/>
            <person name="Chen C."/>
            <person name="Shaw J."/>
            <person name="Wu H."/>
            <person name="Hsiao K."/>
            <person name="Chao Y."/>
            <person name="Chu M."/>
            <person name="Cheng C."/>
            <person name="Hour A."/>
            <person name="Lee P."/>
            <person name="Lin S."/>
            <person name="Lin Y."/>
            <person name="Liou J."/>
            <person name="Liu S."/>
            <person name="Hsing Y."/>
            <person name="Raghuvanshi S."/>
            <person name="Mohanty A."/>
            <person name="Bharti A.K."/>
            <person name="Gaur A."/>
            <person name="Gupta V."/>
            <person name="Kumar D."/>
            <person name="Ravi V."/>
            <person name="Vij S."/>
            <person name="Kapur A."/>
            <person name="Khurana P."/>
            <person name="Khurana P."/>
            <person name="Khurana J.P."/>
            <person name="Tyagi A.K."/>
            <person name="Gaikwad K."/>
            <person name="Singh A."/>
            <person name="Dalal V."/>
            <person name="Srivastava S."/>
            <person name="Dixit A."/>
            <person name="Pal A.K."/>
            <person name="Ghazi I.A."/>
            <person name="Yadav M."/>
            <person name="Pandit A."/>
            <person name="Bhargava A."/>
            <person name="Sureshbabu K."/>
            <person name="Batra K."/>
            <person name="Sharma T.R."/>
            <person name="Mohapatra T."/>
            <person name="Singh N.K."/>
            <person name="Messing J."/>
            <person name="Nelson A.B."/>
            <person name="Fuks G."/>
            <person name="Kavchok S."/>
            <person name="Keizer G."/>
            <person name="Linton E."/>
            <person name="Llaca V."/>
            <person name="Song R."/>
            <person name="Tanyolac B."/>
            <person name="Young S."/>
            <person name="Ho-Il K."/>
            <person name="Hahn J.H."/>
            <person name="Sangsakoo G."/>
            <person name="Vanavichit A."/>
            <person name="de Mattos Luiz.A.T."/>
            <person name="Zimmer P.D."/>
            <person name="Malone G."/>
            <person name="Dellagostin O."/>
            <person name="de Oliveira A.C."/>
            <person name="Bevan M."/>
            <person name="Bancroft I."/>
            <person name="Minx P."/>
            <person name="Cordum H."/>
            <person name="Wilson R."/>
            <person name="Cheng Z."/>
            <person name="Jin W."/>
            <person name="Jiang J."/>
            <person name="Leong S.A."/>
            <person name="Iwama H."/>
            <person name="Gojobori T."/>
            <person name="Itoh T."/>
            <person name="Niimura Y."/>
            <person name="Fujii Y."/>
            <person name="Habara T."/>
            <person name="Sakai H."/>
            <person name="Sato Y."/>
            <person name="Wilson G."/>
            <person name="Kumar K."/>
            <person name="McCouch S."/>
            <person name="Juretic N."/>
            <person name="Hoen D."/>
            <person name="Wright S."/>
            <person name="Bruskiewich R."/>
            <person name="Bureau T."/>
            <person name="Miyao A."/>
            <person name="Hirochika H."/>
            <person name="Nishikawa T."/>
            <person name="Kadowaki K."/>
            <person name="Sugiura M."/>
            <person name="Burr B."/>
            <person name="Sasaki T."/>
        </authorList>
    </citation>
    <scope>NUCLEOTIDE SEQUENCE [LARGE SCALE GENOMIC DNA]</scope>
    <source>
        <strain evidence="3">cv. Nipponbare</strain>
    </source>
</reference>
<proteinExistence type="predicted"/>
<gene>
    <name evidence="2" type="primary">P0613B07.141</name>
</gene>
<evidence type="ECO:0000313" key="2">
    <source>
        <dbReference type="EMBL" id="BAC84354.1"/>
    </source>
</evidence>
<accession>A0A0P0X551</accession>
<feature type="region of interest" description="Disordered" evidence="1">
    <location>
        <begin position="1"/>
        <end position="46"/>
    </location>
</feature>